<dbReference type="Gene3D" id="1.10.1620.20">
    <property type="entry name" value="ATP synthase, F1 complex, epsilon subunit superfamily, mitochondrial"/>
    <property type="match status" value="1"/>
</dbReference>
<dbReference type="PANTHER" id="PTHR12448">
    <property type="entry name" value="ATP SYNTHASE EPSILON CHAIN, MITOCHONDRIAL"/>
    <property type="match status" value="1"/>
</dbReference>
<dbReference type="CDD" id="cd12153">
    <property type="entry name" value="F1-ATPase_epsilon"/>
    <property type="match status" value="1"/>
</dbReference>
<comment type="similarity">
    <text evidence="1">Belongs to the eukaryotic ATPase epsilon family.</text>
</comment>
<accession>A0A3R7ABF4</accession>
<dbReference type="PANTHER" id="PTHR12448:SF0">
    <property type="entry name" value="ATP SYNTHASE SUBUNIT EPSILON, MITOCHONDRIAL"/>
    <property type="match status" value="1"/>
</dbReference>
<dbReference type="SUPFAM" id="SSF48690">
    <property type="entry name" value="Epsilon subunit of mitochondrial F1F0-ATP synthase"/>
    <property type="match status" value="1"/>
</dbReference>
<name>A0A3R7ABF4_APHAT</name>
<reference evidence="2 3" key="1">
    <citation type="submission" date="2018-08" db="EMBL/GenBank/DDBJ databases">
        <title>Aphanomyces genome sequencing and annotation.</title>
        <authorList>
            <person name="Minardi D."/>
            <person name="Oidtmann B."/>
            <person name="Van Der Giezen M."/>
            <person name="Studholme D.J."/>
        </authorList>
    </citation>
    <scope>NUCLEOTIDE SEQUENCE [LARGE SCALE GENOMIC DNA]</scope>
    <source>
        <strain evidence="2 3">Sv</strain>
    </source>
</reference>
<comment type="caution">
    <text evidence="2">The sequence shown here is derived from an EMBL/GenBank/DDBJ whole genome shotgun (WGS) entry which is preliminary data.</text>
</comment>
<dbReference type="AlphaFoldDB" id="A0A3R7ABF4"/>
<evidence type="ECO:0000313" key="2">
    <source>
        <dbReference type="EMBL" id="RHY90943.1"/>
    </source>
</evidence>
<organism evidence="2 3">
    <name type="scientific">Aphanomyces astaci</name>
    <name type="common">Crayfish plague agent</name>
    <dbReference type="NCBI Taxonomy" id="112090"/>
    <lineage>
        <taxon>Eukaryota</taxon>
        <taxon>Sar</taxon>
        <taxon>Stramenopiles</taxon>
        <taxon>Oomycota</taxon>
        <taxon>Saprolegniomycetes</taxon>
        <taxon>Saprolegniales</taxon>
        <taxon>Verrucalvaceae</taxon>
        <taxon>Aphanomyces</taxon>
    </lineage>
</organism>
<evidence type="ECO:0000256" key="1">
    <source>
        <dbReference type="ARBA" id="ARBA00009502"/>
    </source>
</evidence>
<dbReference type="GO" id="GO:0046933">
    <property type="term" value="F:proton-transporting ATP synthase activity, rotational mechanism"/>
    <property type="evidence" value="ECO:0007669"/>
    <property type="project" value="InterPro"/>
</dbReference>
<dbReference type="GO" id="GO:0042776">
    <property type="term" value="P:proton motive force-driven mitochondrial ATP synthesis"/>
    <property type="evidence" value="ECO:0007669"/>
    <property type="project" value="TreeGrafter"/>
</dbReference>
<protein>
    <submittedName>
        <fullName evidence="2">Uncharacterized protein</fullName>
    </submittedName>
</protein>
<proteinExistence type="inferred from homology"/>
<feature type="non-terminal residue" evidence="2">
    <location>
        <position position="1"/>
    </location>
</feature>
<gene>
    <name evidence="2" type="ORF">DYB35_009880</name>
</gene>
<dbReference type="Pfam" id="PF04627">
    <property type="entry name" value="ATP-synt_Eps"/>
    <property type="match status" value="1"/>
</dbReference>
<sequence>CIMAPGGTSLWRSAGLSYLQYVNKAAVVVRAATKEPLKSKIASRSEIDFAAWKWANGERGTRVDVDSIKKAHEAFKVAA</sequence>
<evidence type="ECO:0000313" key="3">
    <source>
        <dbReference type="Proteomes" id="UP000285712"/>
    </source>
</evidence>
<dbReference type="InterPro" id="IPR036742">
    <property type="entry name" value="ATP_synth_F1_esu_sf_mt"/>
</dbReference>
<dbReference type="GO" id="GO:0045259">
    <property type="term" value="C:proton-transporting ATP synthase complex"/>
    <property type="evidence" value="ECO:0007669"/>
    <property type="project" value="InterPro"/>
</dbReference>
<dbReference type="InterPro" id="IPR006721">
    <property type="entry name" value="ATP_synth_F1_esu_mt"/>
</dbReference>
<dbReference type="VEuPathDB" id="FungiDB:H257_04058"/>
<dbReference type="Proteomes" id="UP000285712">
    <property type="component" value="Unassembled WGS sequence"/>
</dbReference>
<dbReference type="EMBL" id="QUTG01003597">
    <property type="protein sequence ID" value="RHY90943.1"/>
    <property type="molecule type" value="Genomic_DNA"/>
</dbReference>
<dbReference type="GO" id="GO:0005743">
    <property type="term" value="C:mitochondrial inner membrane"/>
    <property type="evidence" value="ECO:0007669"/>
    <property type="project" value="InterPro"/>
</dbReference>